<dbReference type="Gene3D" id="3.40.640.10">
    <property type="entry name" value="Type I PLP-dependent aspartate aminotransferase-like (Major domain)"/>
    <property type="match status" value="1"/>
</dbReference>
<keyword evidence="5" id="KW-1185">Reference proteome</keyword>
<dbReference type="PATRIC" id="fig|1391654.3.peg.3860"/>
<evidence type="ECO:0000256" key="1">
    <source>
        <dbReference type="ARBA" id="ARBA00022898"/>
    </source>
</evidence>
<evidence type="ECO:0000256" key="2">
    <source>
        <dbReference type="SAM" id="MobiDB-lite"/>
    </source>
</evidence>
<dbReference type="Pfam" id="PF00266">
    <property type="entry name" value="Aminotran_5"/>
    <property type="match status" value="1"/>
</dbReference>
<dbReference type="PANTHER" id="PTHR43586:SF24">
    <property type="entry name" value="BLR4730 PROTEIN"/>
    <property type="match status" value="1"/>
</dbReference>
<dbReference type="PANTHER" id="PTHR43586">
    <property type="entry name" value="CYSTEINE DESULFURASE"/>
    <property type="match status" value="1"/>
</dbReference>
<protein>
    <submittedName>
        <fullName evidence="4">Cysteine desulfurase</fullName>
    </submittedName>
</protein>
<accession>A0A0K1PUD8</accession>
<dbReference type="STRING" id="1391654.AKJ09_03806"/>
<reference evidence="4 5" key="1">
    <citation type="submission" date="2015-08" db="EMBL/GenBank/DDBJ databases">
        <authorList>
            <person name="Babu N.S."/>
            <person name="Beckwith C.J."/>
            <person name="Beseler K.G."/>
            <person name="Brison A."/>
            <person name="Carone J.V."/>
            <person name="Caskin T.P."/>
            <person name="Diamond M."/>
            <person name="Durham M.E."/>
            <person name="Foxe J.M."/>
            <person name="Go M."/>
            <person name="Henderson B.A."/>
            <person name="Jones I.B."/>
            <person name="McGettigan J.A."/>
            <person name="Micheletti S.J."/>
            <person name="Nasrallah M.E."/>
            <person name="Ortiz D."/>
            <person name="Piller C.R."/>
            <person name="Privatt S.R."/>
            <person name="Schneider S.L."/>
            <person name="Sharp S."/>
            <person name="Smith T.C."/>
            <person name="Stanton J.D."/>
            <person name="Ullery H.E."/>
            <person name="Wilson R.J."/>
            <person name="Serrano M.G."/>
            <person name="Buck G."/>
            <person name="Lee V."/>
            <person name="Wang Y."/>
            <person name="Carvalho R."/>
            <person name="Voegtly L."/>
            <person name="Shi R."/>
            <person name="Duckworth R."/>
            <person name="Johnson A."/>
            <person name="Loviza R."/>
            <person name="Walstead R."/>
            <person name="Shah Z."/>
            <person name="Kiflezghi M."/>
            <person name="Wade K."/>
            <person name="Ball S.L."/>
            <person name="Bradley K.W."/>
            <person name="Asai D.J."/>
            <person name="Bowman C.A."/>
            <person name="Russell D.A."/>
            <person name="Pope W.H."/>
            <person name="Jacobs-Sera D."/>
            <person name="Hendrix R.W."/>
            <person name="Hatfull G.F."/>
        </authorList>
    </citation>
    <scope>NUCLEOTIDE SEQUENCE [LARGE SCALE GENOMIC DNA]</scope>
    <source>
        <strain evidence="4 5">DSM 27648</strain>
    </source>
</reference>
<dbReference type="KEGG" id="llu:AKJ09_03806"/>
<name>A0A0K1PUD8_9BACT</name>
<dbReference type="InterPro" id="IPR015424">
    <property type="entry name" value="PyrdxlP-dep_Trfase"/>
</dbReference>
<dbReference type="Gene3D" id="3.90.1150.10">
    <property type="entry name" value="Aspartate Aminotransferase, domain 1"/>
    <property type="match status" value="1"/>
</dbReference>
<organism evidence="4 5">
    <name type="scientific">Labilithrix luteola</name>
    <dbReference type="NCBI Taxonomy" id="1391654"/>
    <lineage>
        <taxon>Bacteria</taxon>
        <taxon>Pseudomonadati</taxon>
        <taxon>Myxococcota</taxon>
        <taxon>Polyangia</taxon>
        <taxon>Polyangiales</taxon>
        <taxon>Labilitrichaceae</taxon>
        <taxon>Labilithrix</taxon>
    </lineage>
</organism>
<dbReference type="SUPFAM" id="SSF53383">
    <property type="entry name" value="PLP-dependent transferases"/>
    <property type="match status" value="1"/>
</dbReference>
<evidence type="ECO:0000313" key="4">
    <source>
        <dbReference type="EMBL" id="AKU97142.1"/>
    </source>
</evidence>
<dbReference type="InterPro" id="IPR000192">
    <property type="entry name" value="Aminotrans_V_dom"/>
</dbReference>
<evidence type="ECO:0000259" key="3">
    <source>
        <dbReference type="Pfam" id="PF00266"/>
    </source>
</evidence>
<feature type="domain" description="Aminotransferase class V" evidence="3">
    <location>
        <begin position="30"/>
        <end position="181"/>
    </location>
</feature>
<feature type="region of interest" description="Disordered" evidence="2">
    <location>
        <begin position="177"/>
        <end position="235"/>
    </location>
</feature>
<dbReference type="EMBL" id="CP012333">
    <property type="protein sequence ID" value="AKU97142.1"/>
    <property type="molecule type" value="Genomic_DNA"/>
</dbReference>
<dbReference type="InterPro" id="IPR015421">
    <property type="entry name" value="PyrdxlP-dep_Trfase_major"/>
</dbReference>
<keyword evidence="1" id="KW-0663">Pyridoxal phosphate</keyword>
<dbReference type="AlphaFoldDB" id="A0A0K1PUD8"/>
<proteinExistence type="predicted"/>
<feature type="compositionally biased region" description="Polar residues" evidence="2">
    <location>
        <begin position="193"/>
        <end position="205"/>
    </location>
</feature>
<dbReference type="Proteomes" id="UP000064967">
    <property type="component" value="Chromosome"/>
</dbReference>
<sequence length="235" mass="25003">MLGAWMSAHHEPFDVARARRDTPGCAAVVHFNNAGASLAPTPVFDAVVEHLTLEAQMGAYEAQDARRERIEHVYHAAARLLGAAHDEIAIVENATRAWDMAFYALQFRPGDRILVSSTEYVSSVVALLQTAKRNGAVIETIPNDEDAQISIGALRSIIDERVKLIAVTHVPSNGGLIAPSPRSAGSHARPESFTCSTPVNRSGSCPSMCKRSDVTSSPRRGGSSCEGLAAPGCST</sequence>
<gene>
    <name evidence="4" type="ORF">AKJ09_03806</name>
</gene>
<dbReference type="InterPro" id="IPR015422">
    <property type="entry name" value="PyrdxlP-dep_Trfase_small"/>
</dbReference>
<evidence type="ECO:0000313" key="5">
    <source>
        <dbReference type="Proteomes" id="UP000064967"/>
    </source>
</evidence>